<keyword evidence="2 8" id="KW-0723">Serine/threonine-protein kinase</keyword>
<evidence type="ECO:0000256" key="9">
    <source>
        <dbReference type="RuleBase" id="RU361165"/>
    </source>
</evidence>
<comment type="similarity">
    <text evidence="9">Belongs to the protein kinase superfamily. Ser/Thr protein kinase family. MAP kinase subfamily.</text>
</comment>
<feature type="binding site" evidence="7">
    <location>
        <position position="54"/>
    </location>
    <ligand>
        <name>ATP</name>
        <dbReference type="ChEBI" id="CHEBI:30616"/>
    </ligand>
</feature>
<keyword evidence="9" id="KW-0460">Magnesium</keyword>
<dbReference type="GO" id="GO:0004707">
    <property type="term" value="F:MAP kinase activity"/>
    <property type="evidence" value="ECO:0007669"/>
    <property type="project" value="UniProtKB-EC"/>
</dbReference>
<protein>
    <recommendedName>
        <fullName evidence="1 9">Mitogen-activated protein kinase</fullName>
        <ecNumber evidence="1 9">2.7.11.24</ecNumber>
    </recommendedName>
</protein>
<name>A0A1Q3ESM2_LENED</name>
<dbReference type="PROSITE" id="PS00107">
    <property type="entry name" value="PROTEIN_KINASE_ATP"/>
    <property type="match status" value="1"/>
</dbReference>
<dbReference type="OrthoDB" id="192887at2759"/>
<comment type="cofactor">
    <cofactor evidence="9">
        <name>Mg(2+)</name>
        <dbReference type="ChEBI" id="CHEBI:18420"/>
    </cofactor>
</comment>
<gene>
    <name evidence="11" type="ORF">LENED_012463</name>
</gene>
<comment type="caution">
    <text evidence="11">The sequence shown here is derived from an EMBL/GenBank/DDBJ whole genome shotgun (WGS) entry which is preliminary data.</text>
</comment>
<dbReference type="FunFam" id="1.10.510.10:FF:000040">
    <property type="entry name" value="Mitogen-activated protein kinase"/>
    <property type="match status" value="1"/>
</dbReference>
<comment type="activity regulation">
    <text evidence="9">Activated by threonine and tyrosine phosphorylation.</text>
</comment>
<evidence type="ECO:0000256" key="1">
    <source>
        <dbReference type="ARBA" id="ARBA00012411"/>
    </source>
</evidence>
<dbReference type="EMBL" id="BDGU01001598">
    <property type="protein sequence ID" value="GAW10221.1"/>
    <property type="molecule type" value="Genomic_DNA"/>
</dbReference>
<dbReference type="EC" id="2.7.11.24" evidence="1 9"/>
<dbReference type="PROSITE" id="PS01351">
    <property type="entry name" value="MAPK"/>
    <property type="match status" value="1"/>
</dbReference>
<dbReference type="InterPro" id="IPR000719">
    <property type="entry name" value="Prot_kinase_dom"/>
</dbReference>
<keyword evidence="4 7" id="KW-0547">Nucleotide-binding</keyword>
<proteinExistence type="inferred from homology"/>
<dbReference type="Proteomes" id="UP000188533">
    <property type="component" value="Unassembled WGS sequence"/>
</dbReference>
<dbReference type="AlphaFoldDB" id="A0A1Q3ESM2"/>
<dbReference type="InterPro" id="IPR008271">
    <property type="entry name" value="Ser/Thr_kinase_AS"/>
</dbReference>
<keyword evidence="3 9" id="KW-0808">Transferase</keyword>
<dbReference type="STRING" id="5353.A0A1Q3ESM2"/>
<feature type="domain" description="Protein kinase" evidence="10">
    <location>
        <begin position="24"/>
        <end position="320"/>
    </location>
</feature>
<accession>A0A1Q3ESM2</accession>
<evidence type="ECO:0000256" key="7">
    <source>
        <dbReference type="PROSITE-ProRule" id="PRU10141"/>
    </source>
</evidence>
<evidence type="ECO:0000256" key="6">
    <source>
        <dbReference type="ARBA" id="ARBA00022840"/>
    </source>
</evidence>
<keyword evidence="12" id="KW-1185">Reference proteome</keyword>
<evidence type="ECO:0000256" key="8">
    <source>
        <dbReference type="RuleBase" id="RU000304"/>
    </source>
</evidence>
<dbReference type="PANTHER" id="PTHR24055">
    <property type="entry name" value="MITOGEN-ACTIVATED PROTEIN KINASE"/>
    <property type="match status" value="1"/>
</dbReference>
<evidence type="ECO:0000259" key="10">
    <source>
        <dbReference type="PROSITE" id="PS50011"/>
    </source>
</evidence>
<dbReference type="Gene3D" id="3.30.200.20">
    <property type="entry name" value="Phosphorylase Kinase, domain 1"/>
    <property type="match status" value="1"/>
</dbReference>
<keyword evidence="5 9" id="KW-0418">Kinase</keyword>
<dbReference type="SMART" id="SM00220">
    <property type="entry name" value="S_TKc"/>
    <property type="match status" value="1"/>
</dbReference>
<keyword evidence="6 7" id="KW-0067">ATP-binding</keyword>
<comment type="catalytic activity">
    <reaction evidence="9">
        <text>L-threonyl-[protein] + ATP = O-phospho-L-threonyl-[protein] + ADP + H(+)</text>
        <dbReference type="Rhea" id="RHEA:46608"/>
        <dbReference type="Rhea" id="RHEA-COMP:11060"/>
        <dbReference type="Rhea" id="RHEA-COMP:11605"/>
        <dbReference type="ChEBI" id="CHEBI:15378"/>
        <dbReference type="ChEBI" id="CHEBI:30013"/>
        <dbReference type="ChEBI" id="CHEBI:30616"/>
        <dbReference type="ChEBI" id="CHEBI:61977"/>
        <dbReference type="ChEBI" id="CHEBI:456216"/>
        <dbReference type="EC" id="2.7.11.24"/>
    </reaction>
</comment>
<reference evidence="11 12" key="2">
    <citation type="submission" date="2017-02" db="EMBL/GenBank/DDBJ databases">
        <title>A genome survey and senescence transcriptome analysis in Lentinula edodes.</title>
        <authorList>
            <person name="Sakamoto Y."/>
            <person name="Nakade K."/>
            <person name="Sato S."/>
            <person name="Yoshida Y."/>
            <person name="Miyazaki K."/>
            <person name="Natsume S."/>
            <person name="Konno N."/>
        </authorList>
    </citation>
    <scope>NUCLEOTIDE SEQUENCE [LARGE SCALE GENOMIC DNA]</scope>
    <source>
        <strain evidence="11 12">NBRC 111202</strain>
    </source>
</reference>
<organism evidence="11 12">
    <name type="scientific">Lentinula edodes</name>
    <name type="common">Shiitake mushroom</name>
    <name type="synonym">Lentinus edodes</name>
    <dbReference type="NCBI Taxonomy" id="5353"/>
    <lineage>
        <taxon>Eukaryota</taxon>
        <taxon>Fungi</taxon>
        <taxon>Dikarya</taxon>
        <taxon>Basidiomycota</taxon>
        <taxon>Agaricomycotina</taxon>
        <taxon>Agaricomycetes</taxon>
        <taxon>Agaricomycetidae</taxon>
        <taxon>Agaricales</taxon>
        <taxon>Marasmiineae</taxon>
        <taxon>Omphalotaceae</taxon>
        <taxon>Lentinula</taxon>
    </lineage>
</organism>
<evidence type="ECO:0000256" key="5">
    <source>
        <dbReference type="ARBA" id="ARBA00022777"/>
    </source>
</evidence>
<dbReference type="PROSITE" id="PS50011">
    <property type="entry name" value="PROTEIN_KINASE_DOM"/>
    <property type="match status" value="1"/>
</dbReference>
<reference evidence="11 12" key="1">
    <citation type="submission" date="2016-08" db="EMBL/GenBank/DDBJ databases">
        <authorList>
            <consortium name="Lentinula edodes genome sequencing consortium"/>
            <person name="Sakamoto Y."/>
            <person name="Nakade K."/>
            <person name="Sato S."/>
            <person name="Yoshida Y."/>
            <person name="Miyazaki K."/>
            <person name="Natsume S."/>
            <person name="Konno N."/>
        </authorList>
    </citation>
    <scope>NUCLEOTIDE SEQUENCE [LARGE SCALE GENOMIC DNA]</scope>
    <source>
        <strain evidence="11 12">NBRC 111202</strain>
    </source>
</reference>
<dbReference type="Pfam" id="PF00069">
    <property type="entry name" value="Pkinase"/>
    <property type="match status" value="1"/>
</dbReference>
<evidence type="ECO:0000313" key="11">
    <source>
        <dbReference type="EMBL" id="GAW10221.1"/>
    </source>
</evidence>
<dbReference type="InterPro" id="IPR011009">
    <property type="entry name" value="Kinase-like_dom_sf"/>
</dbReference>
<dbReference type="GO" id="GO:0005524">
    <property type="term" value="F:ATP binding"/>
    <property type="evidence" value="ECO:0007669"/>
    <property type="project" value="UniProtKB-UniRule"/>
</dbReference>
<dbReference type="SUPFAM" id="SSF56112">
    <property type="entry name" value="Protein kinase-like (PK-like)"/>
    <property type="match status" value="1"/>
</dbReference>
<dbReference type="InterPro" id="IPR003527">
    <property type="entry name" value="MAP_kinase_CS"/>
</dbReference>
<dbReference type="PROSITE" id="PS00108">
    <property type="entry name" value="PROTEIN_KINASE_ST"/>
    <property type="match status" value="1"/>
</dbReference>
<evidence type="ECO:0000313" key="12">
    <source>
        <dbReference type="Proteomes" id="UP000188533"/>
    </source>
</evidence>
<dbReference type="Gene3D" id="1.10.510.10">
    <property type="entry name" value="Transferase(Phosphotransferase) domain 1"/>
    <property type="match status" value="1"/>
</dbReference>
<evidence type="ECO:0000256" key="4">
    <source>
        <dbReference type="ARBA" id="ARBA00022741"/>
    </source>
</evidence>
<evidence type="ECO:0000256" key="3">
    <source>
        <dbReference type="ARBA" id="ARBA00022679"/>
    </source>
</evidence>
<evidence type="ECO:0000256" key="2">
    <source>
        <dbReference type="ARBA" id="ARBA00022527"/>
    </source>
</evidence>
<dbReference type="InterPro" id="IPR050117">
    <property type="entry name" value="MAPK"/>
</dbReference>
<dbReference type="InterPro" id="IPR017441">
    <property type="entry name" value="Protein_kinase_ATP_BS"/>
</dbReference>
<sequence>MQQAVPTRKTVKKPLPVFDVGEDYELLYPLGEGAYGQVVAALHKPSRRRVAIKKVLPFEHTIFCLRTLREVKLLKYFSESCVNGNIISILDMIKPESLDSFKELYFIQELMQTDLHKVIRTQQLSDDHAQYFIYQTLRALKTIHSADLVHRDLKPANLLVNANCDLKVCDFGLARSVHPTTYGAATGDRVMTEYVATRWYRAPENMLSYNMYTKAIDMWAVGCILGELICGRPLFPGRDYRHQLELVLHVIGTPTLEEFHAINARRSREYLRSMPLRKRQNFKTLFPLASADAIDFLQKTLTFDPEKRMTAEEALAHPYVGAYHDVEDEPLAPPLDPNYFEFDVSKEQLSRQRLKELLYEEVLSFESDMKTVV</sequence>